<keyword evidence="3" id="KW-0813">Transport</keyword>
<dbReference type="InterPro" id="IPR003423">
    <property type="entry name" value="OMP_efflux"/>
</dbReference>
<organism evidence="9 10">
    <name type="scientific">Emticicia agri</name>
    <dbReference type="NCBI Taxonomy" id="2492393"/>
    <lineage>
        <taxon>Bacteria</taxon>
        <taxon>Pseudomonadati</taxon>
        <taxon>Bacteroidota</taxon>
        <taxon>Cytophagia</taxon>
        <taxon>Cytophagales</taxon>
        <taxon>Leadbetterellaceae</taxon>
        <taxon>Emticicia</taxon>
    </lineage>
</organism>
<dbReference type="PANTHER" id="PTHR30026">
    <property type="entry name" value="OUTER MEMBRANE PROTEIN TOLC"/>
    <property type="match status" value="1"/>
</dbReference>
<dbReference type="GO" id="GO:0015288">
    <property type="term" value="F:porin activity"/>
    <property type="evidence" value="ECO:0007669"/>
    <property type="project" value="TreeGrafter"/>
</dbReference>
<gene>
    <name evidence="9" type="ORF">EWM59_12675</name>
</gene>
<dbReference type="GO" id="GO:1990281">
    <property type="term" value="C:efflux pump complex"/>
    <property type="evidence" value="ECO:0007669"/>
    <property type="project" value="TreeGrafter"/>
</dbReference>
<evidence type="ECO:0000256" key="3">
    <source>
        <dbReference type="ARBA" id="ARBA00022448"/>
    </source>
</evidence>
<dbReference type="OrthoDB" id="9811587at2"/>
<accession>A0A4Q5M013</accession>
<dbReference type="Proteomes" id="UP000293162">
    <property type="component" value="Unassembled WGS sequence"/>
</dbReference>
<keyword evidence="5" id="KW-0812">Transmembrane</keyword>
<comment type="subcellular location">
    <subcellularLocation>
        <location evidence="1">Cell outer membrane</location>
    </subcellularLocation>
</comment>
<dbReference type="InterPro" id="IPR051906">
    <property type="entry name" value="TolC-like"/>
</dbReference>
<protein>
    <submittedName>
        <fullName evidence="9">TolC family protein</fullName>
    </submittedName>
</protein>
<comment type="caution">
    <text evidence="9">The sequence shown here is derived from an EMBL/GenBank/DDBJ whole genome shotgun (WGS) entry which is preliminary data.</text>
</comment>
<keyword evidence="10" id="KW-1185">Reference proteome</keyword>
<dbReference type="AlphaFoldDB" id="A0A4Q5M013"/>
<dbReference type="GO" id="GO:0009279">
    <property type="term" value="C:cell outer membrane"/>
    <property type="evidence" value="ECO:0007669"/>
    <property type="project" value="UniProtKB-SubCell"/>
</dbReference>
<dbReference type="SUPFAM" id="SSF56954">
    <property type="entry name" value="Outer membrane efflux proteins (OEP)"/>
    <property type="match status" value="1"/>
</dbReference>
<evidence type="ECO:0000256" key="7">
    <source>
        <dbReference type="ARBA" id="ARBA00023237"/>
    </source>
</evidence>
<evidence type="ECO:0000256" key="2">
    <source>
        <dbReference type="ARBA" id="ARBA00007613"/>
    </source>
</evidence>
<dbReference type="PANTHER" id="PTHR30026:SF20">
    <property type="entry name" value="OUTER MEMBRANE PROTEIN TOLC"/>
    <property type="match status" value="1"/>
</dbReference>
<comment type="similarity">
    <text evidence="2">Belongs to the outer membrane factor (OMF) (TC 1.B.17) family.</text>
</comment>
<keyword evidence="4" id="KW-1134">Transmembrane beta strand</keyword>
<feature type="signal peptide" evidence="8">
    <location>
        <begin position="1"/>
        <end position="29"/>
    </location>
</feature>
<keyword evidence="7" id="KW-0998">Cell outer membrane</keyword>
<dbReference type="EMBL" id="SEWF01000016">
    <property type="protein sequence ID" value="RYU95299.1"/>
    <property type="molecule type" value="Genomic_DNA"/>
</dbReference>
<evidence type="ECO:0000313" key="10">
    <source>
        <dbReference type="Proteomes" id="UP000293162"/>
    </source>
</evidence>
<evidence type="ECO:0000256" key="1">
    <source>
        <dbReference type="ARBA" id="ARBA00004442"/>
    </source>
</evidence>
<evidence type="ECO:0000256" key="4">
    <source>
        <dbReference type="ARBA" id="ARBA00022452"/>
    </source>
</evidence>
<evidence type="ECO:0000256" key="6">
    <source>
        <dbReference type="ARBA" id="ARBA00023136"/>
    </source>
</evidence>
<evidence type="ECO:0000256" key="8">
    <source>
        <dbReference type="SAM" id="SignalP"/>
    </source>
</evidence>
<proteinExistence type="inferred from homology"/>
<dbReference type="Gene3D" id="1.20.1600.10">
    <property type="entry name" value="Outer membrane efflux proteins (OEP)"/>
    <property type="match status" value="1"/>
</dbReference>
<feature type="chain" id="PRO_5020759858" evidence="8">
    <location>
        <begin position="30"/>
        <end position="499"/>
    </location>
</feature>
<keyword evidence="6" id="KW-0472">Membrane</keyword>
<name>A0A4Q5M013_9BACT</name>
<evidence type="ECO:0000313" key="9">
    <source>
        <dbReference type="EMBL" id="RYU95299.1"/>
    </source>
</evidence>
<dbReference type="GO" id="GO:0015562">
    <property type="term" value="F:efflux transmembrane transporter activity"/>
    <property type="evidence" value="ECO:0007669"/>
    <property type="project" value="InterPro"/>
</dbReference>
<keyword evidence="8" id="KW-0732">Signal</keyword>
<dbReference type="Pfam" id="PF02321">
    <property type="entry name" value="OEP"/>
    <property type="match status" value="2"/>
</dbReference>
<evidence type="ECO:0000256" key="5">
    <source>
        <dbReference type="ARBA" id="ARBA00022692"/>
    </source>
</evidence>
<reference evidence="9 10" key="1">
    <citation type="submission" date="2019-02" db="EMBL/GenBank/DDBJ databases">
        <title>Bacterial novel species Emticicia sp. 17J42-9 isolated from soil.</title>
        <authorList>
            <person name="Jung H.-Y."/>
        </authorList>
    </citation>
    <scope>NUCLEOTIDE SEQUENCE [LARGE SCALE GENOMIC DNA]</scope>
    <source>
        <strain evidence="9 10">17J42-9</strain>
    </source>
</reference>
<sequence length="499" mass="54762">MKNIFLMKFAKTLLPTLSLLLLVNVFVQAQQSSAVTTSANTNPADKIGLQEAVDVALKNNLSIKQSGLTVESNLNTYEQSKWTRYPNLNGSANLNLFSGRNINPYTNGIITNTVGSNGFGLSSGVTIFDGYQTRNNIALNQTNVEIAKLDLQAMKNTITLNVVVAYLNILSQEDLLAISQRQVEVSRIQLERTQKMVNAGSVPETNLFDIQAQLANDEVQVVNAENAIISAKLTLKQLLNIAADRNVDVVRIEVPNPNIAAYPNSSNEVYEVAQSFLADVQAADMRIKAAQKAVDIAKGLKYPVVSAFANANTSTTTAAEKVLVTQKIVETEAGYVDVGGVRYPVIALLPTSTATSEKIGYFRQLGGNVNLSAGISARIPIFNGYNAKYRTTGATIQQKQAEVQAENVRLRLRQDIETAYVNMSNSAKRYSALGNQVRALEESYRAAESKFNVGSLNSLDYSISKTNLDRARANQIQAKYDYIFRIKILDYYQNKPLNF</sequence>